<comment type="caution">
    <text evidence="3">The sequence shown here is derived from an EMBL/GenBank/DDBJ whole genome shotgun (WGS) entry which is preliminary data.</text>
</comment>
<dbReference type="EMBL" id="JAPDDP010000075">
    <property type="protein sequence ID" value="MDA0184427.1"/>
    <property type="molecule type" value="Genomic_DNA"/>
</dbReference>
<evidence type="ECO:0000256" key="2">
    <source>
        <dbReference type="SAM" id="Phobius"/>
    </source>
</evidence>
<feature type="compositionally biased region" description="Pro residues" evidence="1">
    <location>
        <begin position="98"/>
        <end position="107"/>
    </location>
</feature>
<sequence>MTLEGWIFMVGLRVFDIGALVVWLVWFFRLRDDDDDDGDDFRRGKDDGREPEEPTGPGGLKLPLPESKPWSARRRGHEGDRRGAPLTARRERPHRTPMRPPVRGPHR</sequence>
<organism evidence="3 4">
    <name type="scientific">Solirubrobacter phytolaccae</name>
    <dbReference type="NCBI Taxonomy" id="1404360"/>
    <lineage>
        <taxon>Bacteria</taxon>
        <taxon>Bacillati</taxon>
        <taxon>Actinomycetota</taxon>
        <taxon>Thermoleophilia</taxon>
        <taxon>Solirubrobacterales</taxon>
        <taxon>Solirubrobacteraceae</taxon>
        <taxon>Solirubrobacter</taxon>
    </lineage>
</organism>
<keyword evidence="2" id="KW-0812">Transmembrane</keyword>
<gene>
    <name evidence="3" type="ORF">OJ997_29250</name>
</gene>
<feature type="region of interest" description="Disordered" evidence="1">
    <location>
        <begin position="32"/>
        <end position="107"/>
    </location>
</feature>
<name>A0A9X3SIN7_9ACTN</name>
<dbReference type="RefSeq" id="WP_270028882.1">
    <property type="nucleotide sequence ID" value="NZ_JAPDDP010000075.1"/>
</dbReference>
<evidence type="ECO:0000256" key="1">
    <source>
        <dbReference type="SAM" id="MobiDB-lite"/>
    </source>
</evidence>
<proteinExistence type="predicted"/>
<accession>A0A9X3SIN7</accession>
<dbReference type="AlphaFoldDB" id="A0A9X3SIN7"/>
<keyword evidence="2" id="KW-0472">Membrane</keyword>
<keyword evidence="2" id="KW-1133">Transmembrane helix</keyword>
<feature type="transmembrane region" description="Helical" evidence="2">
    <location>
        <begin position="6"/>
        <end position="28"/>
    </location>
</feature>
<evidence type="ECO:0000313" key="3">
    <source>
        <dbReference type="EMBL" id="MDA0184427.1"/>
    </source>
</evidence>
<evidence type="ECO:0000313" key="4">
    <source>
        <dbReference type="Proteomes" id="UP001147653"/>
    </source>
</evidence>
<reference evidence="3" key="1">
    <citation type="submission" date="2022-10" db="EMBL/GenBank/DDBJ databases">
        <title>The WGS of Solirubrobacter phytolaccae KCTC 29190.</title>
        <authorList>
            <person name="Jiang Z."/>
        </authorList>
    </citation>
    <scope>NUCLEOTIDE SEQUENCE</scope>
    <source>
        <strain evidence="3">KCTC 29190</strain>
    </source>
</reference>
<keyword evidence="4" id="KW-1185">Reference proteome</keyword>
<dbReference type="Proteomes" id="UP001147653">
    <property type="component" value="Unassembled WGS sequence"/>
</dbReference>
<feature type="compositionally biased region" description="Basic and acidic residues" evidence="1">
    <location>
        <begin position="40"/>
        <end position="52"/>
    </location>
</feature>
<protein>
    <submittedName>
        <fullName evidence="3">Uncharacterized protein</fullName>
    </submittedName>
</protein>